<evidence type="ECO:0000256" key="3">
    <source>
        <dbReference type="ARBA" id="ARBA00004868"/>
    </source>
</evidence>
<dbReference type="Pfam" id="PF02110">
    <property type="entry name" value="HK"/>
    <property type="match status" value="1"/>
</dbReference>
<evidence type="ECO:0000256" key="4">
    <source>
        <dbReference type="ARBA" id="ARBA00012129"/>
    </source>
</evidence>
<proteinExistence type="inferred from homology"/>
<keyword evidence="10" id="KW-0460">Magnesium</keyword>
<keyword evidence="7" id="KW-0547">Nucleotide-binding</keyword>
<comment type="pathway">
    <text evidence="3">Cofactor biosynthesis; thiamine diphosphate biosynthesis; 4-methyl-5-(2-phosphoethyl)-thiazole from 5-(2-hydroxyethyl)-4-methylthiazole: step 1/1.</text>
</comment>
<sequence>GCLPLSMLAGGTVFSGGGFTSRACRSLDGVGQGPLQRPRKAEDYHHLRVSPMHPWQCDRQGTSDLWRECPSRSTTSRAVPELMGLTGRATALLLEKCREENPLVQCITNFVSMDLMANTLLAAGASPAMAHSISEVESFVELASALLVNVGTLSEDWAGGMKLAALTAGRLRKPWVLDPVACGATPARTSLCKDLMALGPTVIRGNASEIMALASLGGERTRGVDSSHPSEAAAPMARALAARQGCIVAVSGAVDVVTDGTRTLLVGNGHPLLQKVTATGCSVTALIAAFVAVAGPEQALEATAHALAYFGVAAERAAVDEAGQVRGPGSFRVKLLDELDLLCAAQLVHASRIGRST</sequence>
<keyword evidence="9" id="KW-0067">ATP-binding</keyword>
<dbReference type="SUPFAM" id="SSF53613">
    <property type="entry name" value="Ribokinase-like"/>
    <property type="match status" value="1"/>
</dbReference>
<feature type="non-terminal residue" evidence="12">
    <location>
        <position position="1"/>
    </location>
</feature>
<evidence type="ECO:0000256" key="8">
    <source>
        <dbReference type="ARBA" id="ARBA00022777"/>
    </source>
</evidence>
<evidence type="ECO:0000256" key="7">
    <source>
        <dbReference type="ARBA" id="ARBA00022741"/>
    </source>
</evidence>
<keyword evidence="8" id="KW-0418">Kinase</keyword>
<dbReference type="NCBIfam" id="NF006830">
    <property type="entry name" value="PRK09355.1"/>
    <property type="match status" value="1"/>
</dbReference>
<name>A0A1D2A6P6_AUXPR</name>
<evidence type="ECO:0000256" key="10">
    <source>
        <dbReference type="ARBA" id="ARBA00022842"/>
    </source>
</evidence>
<evidence type="ECO:0000256" key="11">
    <source>
        <dbReference type="ARBA" id="ARBA00022977"/>
    </source>
</evidence>
<comment type="catalytic activity">
    <reaction evidence="1">
        <text>5-(2-hydroxyethyl)-4-methylthiazole + ATP = 4-methyl-5-(2-phosphooxyethyl)-thiazole + ADP + H(+)</text>
        <dbReference type="Rhea" id="RHEA:24212"/>
        <dbReference type="ChEBI" id="CHEBI:15378"/>
        <dbReference type="ChEBI" id="CHEBI:17957"/>
        <dbReference type="ChEBI" id="CHEBI:30616"/>
        <dbReference type="ChEBI" id="CHEBI:58296"/>
        <dbReference type="ChEBI" id="CHEBI:456216"/>
        <dbReference type="EC" id="2.7.1.50"/>
    </reaction>
</comment>
<keyword evidence="6" id="KW-0479">Metal-binding</keyword>
<dbReference type="Gene3D" id="3.40.1190.20">
    <property type="match status" value="1"/>
</dbReference>
<reference evidence="12" key="1">
    <citation type="submission" date="2015-08" db="EMBL/GenBank/DDBJ databases">
        <authorList>
            <person name="Babu N.S."/>
            <person name="Beckwith C.J."/>
            <person name="Beseler K.G."/>
            <person name="Brison A."/>
            <person name="Carone J.V."/>
            <person name="Caskin T.P."/>
            <person name="Diamond M."/>
            <person name="Durham M.E."/>
            <person name="Foxe J.M."/>
            <person name="Go M."/>
            <person name="Henderson B.A."/>
            <person name="Jones I.B."/>
            <person name="McGettigan J.A."/>
            <person name="Micheletti S.J."/>
            <person name="Nasrallah M.E."/>
            <person name="Ortiz D."/>
            <person name="Piller C.R."/>
            <person name="Privatt S.R."/>
            <person name="Schneider S.L."/>
            <person name="Sharp S."/>
            <person name="Smith T.C."/>
            <person name="Stanton J.D."/>
            <person name="Ullery H.E."/>
            <person name="Wilson R.J."/>
            <person name="Serrano M.G."/>
            <person name="Buck G."/>
            <person name="Lee V."/>
            <person name="Wang Y."/>
            <person name="Carvalho R."/>
            <person name="Voegtly L."/>
            <person name="Shi R."/>
            <person name="Duckworth R."/>
            <person name="Johnson A."/>
            <person name="Loviza R."/>
            <person name="Walstead R."/>
            <person name="Shah Z."/>
            <person name="Kiflezghi M."/>
            <person name="Wade K."/>
            <person name="Ball S.L."/>
            <person name="Bradley K.W."/>
            <person name="Asai D.J."/>
            <person name="Bowman C.A."/>
            <person name="Russell D.A."/>
            <person name="Pope W.H."/>
            <person name="Jacobs-Sera D."/>
            <person name="Hendrix R.W."/>
            <person name="Hatfull G.F."/>
        </authorList>
    </citation>
    <scope>NUCLEOTIDE SEQUENCE</scope>
</reference>
<dbReference type="GO" id="GO:0009229">
    <property type="term" value="P:thiamine diphosphate biosynthetic process"/>
    <property type="evidence" value="ECO:0007669"/>
    <property type="project" value="UniProtKB-UniPathway"/>
</dbReference>
<dbReference type="GO" id="GO:0009228">
    <property type="term" value="P:thiamine biosynthetic process"/>
    <property type="evidence" value="ECO:0007669"/>
    <property type="project" value="UniProtKB-KW"/>
</dbReference>
<keyword evidence="11" id="KW-0784">Thiamine biosynthesis</keyword>
<dbReference type="GO" id="GO:0000287">
    <property type="term" value="F:magnesium ion binding"/>
    <property type="evidence" value="ECO:0007669"/>
    <property type="project" value="InterPro"/>
</dbReference>
<dbReference type="HAMAP" id="MF_00228">
    <property type="entry name" value="Thz_kinase"/>
    <property type="match status" value="1"/>
</dbReference>
<dbReference type="EMBL" id="GDKF01003742">
    <property type="protein sequence ID" value="JAT74880.1"/>
    <property type="molecule type" value="Transcribed_RNA"/>
</dbReference>
<accession>A0A1D2A6P6</accession>
<evidence type="ECO:0000256" key="6">
    <source>
        <dbReference type="ARBA" id="ARBA00022723"/>
    </source>
</evidence>
<evidence type="ECO:0000256" key="9">
    <source>
        <dbReference type="ARBA" id="ARBA00022840"/>
    </source>
</evidence>
<dbReference type="GO" id="GO:0004417">
    <property type="term" value="F:hydroxyethylthiazole kinase activity"/>
    <property type="evidence" value="ECO:0007669"/>
    <property type="project" value="UniProtKB-EC"/>
</dbReference>
<dbReference type="GO" id="GO:0005524">
    <property type="term" value="F:ATP binding"/>
    <property type="evidence" value="ECO:0007669"/>
    <property type="project" value="UniProtKB-KW"/>
</dbReference>
<comment type="cofactor">
    <cofactor evidence="2">
        <name>Mg(2+)</name>
        <dbReference type="ChEBI" id="CHEBI:18420"/>
    </cofactor>
</comment>
<dbReference type="AlphaFoldDB" id="A0A1D2A6P6"/>
<dbReference type="UniPathway" id="UPA00060">
    <property type="reaction ID" value="UER00139"/>
</dbReference>
<dbReference type="NCBIfam" id="TIGR00694">
    <property type="entry name" value="thiM"/>
    <property type="match status" value="1"/>
</dbReference>
<gene>
    <name evidence="12" type="ORF">g.2668</name>
</gene>
<dbReference type="InterPro" id="IPR000417">
    <property type="entry name" value="Hyethyz_kinase"/>
</dbReference>
<evidence type="ECO:0000256" key="5">
    <source>
        <dbReference type="ARBA" id="ARBA00022679"/>
    </source>
</evidence>
<evidence type="ECO:0000256" key="1">
    <source>
        <dbReference type="ARBA" id="ARBA00001771"/>
    </source>
</evidence>
<protein>
    <recommendedName>
        <fullName evidence="4">hydroxyethylthiazole kinase</fullName>
        <ecNumber evidence="4">2.7.1.50</ecNumber>
    </recommendedName>
</protein>
<dbReference type="EC" id="2.7.1.50" evidence="4"/>
<organism evidence="12">
    <name type="scientific">Auxenochlorella protothecoides</name>
    <name type="common">Green microalga</name>
    <name type="synonym">Chlorella protothecoides</name>
    <dbReference type="NCBI Taxonomy" id="3075"/>
    <lineage>
        <taxon>Eukaryota</taxon>
        <taxon>Viridiplantae</taxon>
        <taxon>Chlorophyta</taxon>
        <taxon>core chlorophytes</taxon>
        <taxon>Trebouxiophyceae</taxon>
        <taxon>Chlorellales</taxon>
        <taxon>Chlorellaceae</taxon>
        <taxon>Auxenochlorella</taxon>
    </lineage>
</organism>
<evidence type="ECO:0000256" key="2">
    <source>
        <dbReference type="ARBA" id="ARBA00001946"/>
    </source>
</evidence>
<dbReference type="PRINTS" id="PR01099">
    <property type="entry name" value="HYETHTZKNASE"/>
</dbReference>
<dbReference type="InterPro" id="IPR029056">
    <property type="entry name" value="Ribokinase-like"/>
</dbReference>
<evidence type="ECO:0000313" key="12">
    <source>
        <dbReference type="EMBL" id="JAT74880.1"/>
    </source>
</evidence>
<keyword evidence="5" id="KW-0808">Transferase</keyword>
<dbReference type="CDD" id="cd01170">
    <property type="entry name" value="THZ_kinase"/>
    <property type="match status" value="1"/>
</dbReference>